<dbReference type="InterPro" id="IPR000719">
    <property type="entry name" value="Prot_kinase_dom"/>
</dbReference>
<dbReference type="PROSITE" id="PS00108">
    <property type="entry name" value="PROTEIN_KINASE_ST"/>
    <property type="match status" value="1"/>
</dbReference>
<dbReference type="FunFam" id="3.30.200.20:FF:000841">
    <property type="entry name" value="Checkpoint kinase 2-like protein"/>
    <property type="match status" value="1"/>
</dbReference>
<comment type="similarity">
    <text evidence="1">Belongs to the protein kinase superfamily. CAMK Ser/Thr protein kinase family. CHEK2 subfamily.</text>
</comment>
<dbReference type="PROSITE" id="PS50011">
    <property type="entry name" value="PROTEIN_KINASE_DOM"/>
    <property type="match status" value="1"/>
</dbReference>
<dbReference type="PROSITE" id="PS50006">
    <property type="entry name" value="FHA_DOMAIN"/>
    <property type="match status" value="1"/>
</dbReference>
<evidence type="ECO:0000259" key="7">
    <source>
        <dbReference type="PROSITE" id="PS50011"/>
    </source>
</evidence>
<dbReference type="PROSITE" id="PS00107">
    <property type="entry name" value="PROTEIN_KINASE_ATP"/>
    <property type="match status" value="1"/>
</dbReference>
<evidence type="ECO:0000256" key="3">
    <source>
        <dbReference type="ARBA" id="ARBA00022840"/>
    </source>
</evidence>
<dbReference type="SMART" id="SM00240">
    <property type="entry name" value="FHA"/>
    <property type="match status" value="1"/>
</dbReference>
<sequence>MAPREKSQLKRGRDSVGNDDDLSKKPRRSERLSHKTDNNTNNNPDQLKTPIIRNSQQLPSPVTNQAESSEIYKEPTAEPPEGRPSQVRHRTPEETFPSQDQGISQGLSQGLSSPPQDTQAFAASQLVNPDAALSDEVQDEVKEGVWGYLFPLDPRHGRCVVMKRRTTCPMPDTVGAVGTVRNTASALKQEETYEKTKAKGASAGGYLIGRHPECDVVIDDPIVSNRHCLIFTENKGDDTVAILEDLSSNGTFVNEAIVGRNKRRELQEQDEIAVLDKARFIFRYPRSRASSAFLQQYTLLEKLGKGHFAEVFLCVEKSTGQRYAVKIFTKQPGMEERSKTDGLQQEIAVLMGVSHPNVLCLKDTFNEKNAVYLVLELAPEGELFNLIVLKQKLTEDEARKLFTQLLQGIKYLHDRNIVHRDIKPENILLVDKDLHVKLADFGLAKIIGEESFTTTLCGTPSYVAPEILAEVRHRKYTKAVDIWSLGVVLYICLCGFPPFSDELYTREFPYTLSQQIKSGRFDYPSPYWDSVGDPALDLIDHMLVVEPEKRYTVDECLEHPWLTQKPLGVNDSTDGLVAGIGGLEVRRRGMVRERTLLSSINEVEIANKIPMGPNQERGPLKVYKKNPTTAVGRANAKPQEARPDDQRNAQEFVKMGGKGDEELFADDATSFYSKAEKEAAAGKGKDKGKGKANGR</sequence>
<dbReference type="Gene3D" id="1.10.510.10">
    <property type="entry name" value="Transferase(Phosphotransferase) domain 1"/>
    <property type="match status" value="1"/>
</dbReference>
<dbReference type="InterPro" id="IPR008271">
    <property type="entry name" value="Ser/Thr_kinase_AS"/>
</dbReference>
<dbReference type="GO" id="GO:0004674">
    <property type="term" value="F:protein serine/threonine kinase activity"/>
    <property type="evidence" value="ECO:0007669"/>
    <property type="project" value="UniProtKB-KW"/>
</dbReference>
<dbReference type="FunFam" id="1.10.510.10:FF:001380">
    <property type="entry name" value="Checkpoint kinase 2-like protein"/>
    <property type="match status" value="1"/>
</dbReference>
<evidence type="ECO:0000256" key="2">
    <source>
        <dbReference type="ARBA" id="ARBA00022741"/>
    </source>
</evidence>
<comment type="caution">
    <text evidence="8">The sequence shown here is derived from an EMBL/GenBank/DDBJ whole genome shotgun (WGS) entry which is preliminary data.</text>
</comment>
<dbReference type="InterPro" id="IPR008984">
    <property type="entry name" value="SMAD_FHA_dom_sf"/>
</dbReference>
<feature type="region of interest" description="Disordered" evidence="5">
    <location>
        <begin position="626"/>
        <end position="660"/>
    </location>
</feature>
<dbReference type="InterPro" id="IPR011009">
    <property type="entry name" value="Kinase-like_dom_sf"/>
</dbReference>
<protein>
    <submittedName>
        <fullName evidence="8">Serine/threonine protein kinase</fullName>
    </submittedName>
</protein>
<dbReference type="Gene3D" id="2.60.200.20">
    <property type="match status" value="1"/>
</dbReference>
<keyword evidence="8" id="KW-0808">Transferase</keyword>
<dbReference type="InterPro" id="IPR000253">
    <property type="entry name" value="FHA_dom"/>
</dbReference>
<dbReference type="GO" id="GO:0005524">
    <property type="term" value="F:ATP binding"/>
    <property type="evidence" value="ECO:0007669"/>
    <property type="project" value="UniProtKB-UniRule"/>
</dbReference>
<evidence type="ECO:0000256" key="1">
    <source>
        <dbReference type="ARBA" id="ARBA00005575"/>
    </source>
</evidence>
<evidence type="ECO:0000313" key="8">
    <source>
        <dbReference type="EMBL" id="KAK7752459.1"/>
    </source>
</evidence>
<feature type="region of interest" description="Disordered" evidence="5">
    <location>
        <begin position="1"/>
        <end position="117"/>
    </location>
</feature>
<keyword evidence="3 4" id="KW-0067">ATP-binding</keyword>
<keyword evidence="8" id="KW-0723">Serine/threonine-protein kinase</keyword>
<keyword evidence="9" id="KW-1185">Reference proteome</keyword>
<dbReference type="SUPFAM" id="SSF56112">
    <property type="entry name" value="Protein kinase-like (PK-like)"/>
    <property type="match status" value="1"/>
</dbReference>
<dbReference type="PANTHER" id="PTHR24347">
    <property type="entry name" value="SERINE/THREONINE-PROTEIN KINASE"/>
    <property type="match status" value="1"/>
</dbReference>
<dbReference type="Pfam" id="PF00498">
    <property type="entry name" value="FHA"/>
    <property type="match status" value="1"/>
</dbReference>
<evidence type="ECO:0000256" key="5">
    <source>
        <dbReference type="SAM" id="MobiDB-lite"/>
    </source>
</evidence>
<evidence type="ECO:0000259" key="6">
    <source>
        <dbReference type="PROSITE" id="PS50006"/>
    </source>
</evidence>
<reference evidence="8 9" key="1">
    <citation type="submission" date="2024-02" db="EMBL/GenBank/DDBJ databases">
        <title>De novo assembly and annotation of 12 fungi associated with fruit tree decline syndrome in Ontario, Canada.</title>
        <authorList>
            <person name="Sulman M."/>
            <person name="Ellouze W."/>
            <person name="Ilyukhin E."/>
        </authorList>
    </citation>
    <scope>NUCLEOTIDE SEQUENCE [LARGE SCALE GENOMIC DNA]</scope>
    <source>
        <strain evidence="8 9">M11/M66-122</strain>
    </source>
</reference>
<accession>A0AAN9V0A1</accession>
<dbReference type="Proteomes" id="UP001320420">
    <property type="component" value="Unassembled WGS sequence"/>
</dbReference>
<evidence type="ECO:0000256" key="4">
    <source>
        <dbReference type="PROSITE-ProRule" id="PRU10141"/>
    </source>
</evidence>
<dbReference type="InterPro" id="IPR017441">
    <property type="entry name" value="Protein_kinase_ATP_BS"/>
</dbReference>
<dbReference type="CDD" id="cd05117">
    <property type="entry name" value="STKc_CAMK"/>
    <property type="match status" value="1"/>
</dbReference>
<name>A0AAN9V0A1_9PEZI</name>
<dbReference type="EMBL" id="JAKJXP020000038">
    <property type="protein sequence ID" value="KAK7752459.1"/>
    <property type="molecule type" value="Genomic_DNA"/>
</dbReference>
<gene>
    <name evidence="8" type="primary">DUN1</name>
    <name evidence="8" type="ORF">SLS62_005612</name>
</gene>
<dbReference type="Pfam" id="PF00069">
    <property type="entry name" value="Pkinase"/>
    <property type="match status" value="1"/>
</dbReference>
<dbReference type="AlphaFoldDB" id="A0AAN9V0A1"/>
<proteinExistence type="inferred from homology"/>
<feature type="domain" description="FHA" evidence="6">
    <location>
        <begin position="206"/>
        <end position="258"/>
    </location>
</feature>
<feature type="domain" description="Protein kinase" evidence="7">
    <location>
        <begin position="297"/>
        <end position="562"/>
    </location>
</feature>
<feature type="compositionally biased region" description="Basic and acidic residues" evidence="5">
    <location>
        <begin position="676"/>
        <end position="689"/>
    </location>
</feature>
<organism evidence="8 9">
    <name type="scientific">Diatrype stigma</name>
    <dbReference type="NCBI Taxonomy" id="117547"/>
    <lineage>
        <taxon>Eukaryota</taxon>
        <taxon>Fungi</taxon>
        <taxon>Dikarya</taxon>
        <taxon>Ascomycota</taxon>
        <taxon>Pezizomycotina</taxon>
        <taxon>Sordariomycetes</taxon>
        <taxon>Xylariomycetidae</taxon>
        <taxon>Xylariales</taxon>
        <taxon>Diatrypaceae</taxon>
        <taxon>Diatrype</taxon>
    </lineage>
</organism>
<keyword evidence="2 4" id="KW-0547">Nucleotide-binding</keyword>
<keyword evidence="8" id="KW-0418">Kinase</keyword>
<dbReference type="SUPFAM" id="SSF49879">
    <property type="entry name" value="SMAD/FHA domain"/>
    <property type="match status" value="1"/>
</dbReference>
<feature type="compositionally biased region" description="Polar residues" evidence="5">
    <location>
        <begin position="38"/>
        <end position="68"/>
    </location>
</feature>
<evidence type="ECO:0000313" key="9">
    <source>
        <dbReference type="Proteomes" id="UP001320420"/>
    </source>
</evidence>
<feature type="compositionally biased region" description="Low complexity" evidence="5">
    <location>
        <begin position="98"/>
        <end position="116"/>
    </location>
</feature>
<feature type="binding site" evidence="4">
    <location>
        <position position="326"/>
    </location>
    <ligand>
        <name>ATP</name>
        <dbReference type="ChEBI" id="CHEBI:30616"/>
    </ligand>
</feature>
<feature type="compositionally biased region" description="Basic and acidic residues" evidence="5">
    <location>
        <begin position="639"/>
        <end position="648"/>
    </location>
</feature>
<feature type="compositionally biased region" description="Basic and acidic residues" evidence="5">
    <location>
        <begin position="1"/>
        <end position="37"/>
    </location>
</feature>
<feature type="region of interest" description="Disordered" evidence="5">
    <location>
        <begin position="676"/>
        <end position="695"/>
    </location>
</feature>
<dbReference type="SMART" id="SM00220">
    <property type="entry name" value="S_TKc"/>
    <property type="match status" value="1"/>
</dbReference>